<gene>
    <name evidence="1" type="primary">A01g507090.1_BraROA</name>
    <name evidence="1" type="ORF">IGI04_002769</name>
</gene>
<dbReference type="EMBL" id="JADBGQ010000001">
    <property type="protein sequence ID" value="KAG5415202.1"/>
    <property type="molecule type" value="Genomic_DNA"/>
</dbReference>
<evidence type="ECO:0000313" key="2">
    <source>
        <dbReference type="Proteomes" id="UP000823674"/>
    </source>
</evidence>
<keyword evidence="2" id="KW-1185">Reference proteome</keyword>
<proteinExistence type="predicted"/>
<organism evidence="1 2">
    <name type="scientific">Brassica rapa subsp. trilocularis</name>
    <dbReference type="NCBI Taxonomy" id="1813537"/>
    <lineage>
        <taxon>Eukaryota</taxon>
        <taxon>Viridiplantae</taxon>
        <taxon>Streptophyta</taxon>
        <taxon>Embryophyta</taxon>
        <taxon>Tracheophyta</taxon>
        <taxon>Spermatophyta</taxon>
        <taxon>Magnoliopsida</taxon>
        <taxon>eudicotyledons</taxon>
        <taxon>Gunneridae</taxon>
        <taxon>Pentapetalae</taxon>
        <taxon>rosids</taxon>
        <taxon>malvids</taxon>
        <taxon>Brassicales</taxon>
        <taxon>Brassicaceae</taxon>
        <taxon>Brassiceae</taxon>
        <taxon>Brassica</taxon>
    </lineage>
</organism>
<evidence type="ECO:0000313" key="1">
    <source>
        <dbReference type="EMBL" id="KAG5415202.1"/>
    </source>
</evidence>
<reference evidence="1 2" key="1">
    <citation type="submission" date="2021-03" db="EMBL/GenBank/DDBJ databases">
        <authorList>
            <person name="King G.J."/>
            <person name="Bancroft I."/>
            <person name="Baten A."/>
            <person name="Bloomfield J."/>
            <person name="Borpatragohain P."/>
            <person name="He Z."/>
            <person name="Irish N."/>
            <person name="Irwin J."/>
            <person name="Liu K."/>
            <person name="Mauleon R.P."/>
            <person name="Moore J."/>
            <person name="Morris R."/>
            <person name="Ostergaard L."/>
            <person name="Wang B."/>
            <person name="Wells R."/>
        </authorList>
    </citation>
    <scope>NUCLEOTIDE SEQUENCE [LARGE SCALE GENOMIC DNA]</scope>
    <source>
        <strain evidence="1">R-o-18</strain>
        <tissue evidence="1">Leaf</tissue>
    </source>
</reference>
<protein>
    <submittedName>
        <fullName evidence="1">Uncharacterized protein</fullName>
    </submittedName>
</protein>
<sequence>MLQEASQNYVQKKRKKSKPKLRFGDAPFTIRFESCSHYVIIPAVRSLASQKLTEACAQTGSYVVIVFPKQKKSVLQANFSFCNLIMNYQTFCEVIDDNNSSAQGRLNTARGLAAFQVVWMGGVVNSTRSNRFSSGLNTTHVAAFFYSSTAGAYHEPWVSTTAVTRYVISNSIS</sequence>
<dbReference type="Proteomes" id="UP000823674">
    <property type="component" value="Chromosome A01"/>
</dbReference>
<accession>A0ABQ7NWH2</accession>
<name>A0ABQ7NWH2_BRACM</name>
<comment type="caution">
    <text evidence="1">The sequence shown here is derived from an EMBL/GenBank/DDBJ whole genome shotgun (WGS) entry which is preliminary data.</text>
</comment>